<dbReference type="SMART" id="SM00456">
    <property type="entry name" value="WW"/>
    <property type="match status" value="1"/>
</dbReference>
<reference evidence="3" key="1">
    <citation type="submission" date="2016-04" db="EMBL/GenBank/DDBJ databases">
        <authorList>
            <person name="Evans L.H."/>
            <person name="Alamgir A."/>
            <person name="Owens N."/>
            <person name="Weber N.D."/>
            <person name="Virtaneva K."/>
            <person name="Barbian K."/>
            <person name="Babar A."/>
            <person name="Rosenke K."/>
        </authorList>
    </citation>
    <scope>NUCLEOTIDE SEQUENCE</scope>
    <source>
        <strain evidence="3">UB2112</strain>
    </source>
</reference>
<name>A0A1K0G532_9BASI</name>
<proteinExistence type="predicted"/>
<dbReference type="GO" id="GO:0033553">
    <property type="term" value="C:rDNA heterochromatin"/>
    <property type="evidence" value="ECO:0007669"/>
    <property type="project" value="TreeGrafter"/>
</dbReference>
<dbReference type="PANTHER" id="PTHR38046">
    <property type="entry name" value="CRYPTIC LOCI REGULATOR 2"/>
    <property type="match status" value="1"/>
</dbReference>
<gene>
    <name evidence="4" type="ORF">UBRO2_04133</name>
    <name evidence="3" type="ORF">UBRO_05181</name>
</gene>
<accession>A0A1K0G532</accession>
<dbReference type="InterPro" id="IPR036020">
    <property type="entry name" value="WW_dom_sf"/>
</dbReference>
<dbReference type="InterPro" id="IPR031915">
    <property type="entry name" value="Clr2_N"/>
</dbReference>
<reference evidence="5" key="2">
    <citation type="submission" date="2016-04" db="EMBL/GenBank/DDBJ databases">
        <authorList>
            <person name="Guldener U."/>
            <person name="Guldener U."/>
        </authorList>
    </citation>
    <scope>NUCLEOTIDE SEQUENCE [LARGE SCALE GENOMIC DNA]</scope>
    <source>
        <strain evidence="5">UB2112</strain>
    </source>
</reference>
<organism evidence="3 5">
    <name type="scientific">Ustilago bromivora</name>
    <dbReference type="NCBI Taxonomy" id="307758"/>
    <lineage>
        <taxon>Eukaryota</taxon>
        <taxon>Fungi</taxon>
        <taxon>Dikarya</taxon>
        <taxon>Basidiomycota</taxon>
        <taxon>Ustilaginomycotina</taxon>
        <taxon>Ustilaginomycetes</taxon>
        <taxon>Ustilaginales</taxon>
        <taxon>Ustilaginaceae</taxon>
        <taxon>Ustilago</taxon>
    </lineage>
</organism>
<reference evidence="4" key="3">
    <citation type="submission" date="2018-08" db="EMBL/GenBank/DDBJ databases">
        <authorList>
            <person name="Guldener U."/>
        </authorList>
    </citation>
    <scope>NUCLEOTIDE SEQUENCE</scope>
    <source>
        <strain evidence="4">UB2</strain>
    </source>
</reference>
<dbReference type="OrthoDB" id="2421327at2759"/>
<evidence type="ECO:0000313" key="3">
    <source>
        <dbReference type="EMBL" id="SAM82578.1"/>
    </source>
</evidence>
<keyword evidence="6" id="KW-1185">Reference proteome</keyword>
<dbReference type="Pfam" id="PF10383">
    <property type="entry name" value="Clr2"/>
    <property type="match status" value="1"/>
</dbReference>
<dbReference type="Gene3D" id="2.20.70.10">
    <property type="match status" value="1"/>
</dbReference>
<evidence type="ECO:0000313" key="5">
    <source>
        <dbReference type="Proteomes" id="UP000179920"/>
    </source>
</evidence>
<feature type="region of interest" description="Disordered" evidence="1">
    <location>
        <begin position="722"/>
        <end position="804"/>
    </location>
</feature>
<dbReference type="Proteomes" id="UP000179920">
    <property type="component" value="Chromosome VIII"/>
</dbReference>
<dbReference type="SUPFAM" id="SSF51045">
    <property type="entry name" value="WW domain"/>
    <property type="match status" value="1"/>
</dbReference>
<dbReference type="GO" id="GO:0031934">
    <property type="term" value="C:mating-type region heterochromatin"/>
    <property type="evidence" value="ECO:0007669"/>
    <property type="project" value="TreeGrafter"/>
</dbReference>
<sequence>MLSAEQVAQDEEIFRPDGFIKIPRSDGDPNYGPPNTAIPSKDEVEVNYHHIFKREEKRHDNWRAALGEQLAQHFKLPPTSRNKTKWKLYDFPTHYTFTEQRKGPANDPRTDPYLFGSQAHRFRSTKETVDHLVWLLMDPDMNTANCRCRYCHKGPRASTGGTSTPKKVAGGTKRKKDPATASAAANAGWKGRKSQNGEEAEVQTQSSIIVRGVEVSRLVPGVSIASVPQRDKEVMHEYKRGEKERFRVGEVVWCELDQPVVDPSNAARRITAWPAVVLDPTIEFMTMLGYDNDDDVKKKTSLEAMTAPTRRAVSPPTLGGETEQKMSYLITFAGTMEKVKVPGSSLTPYLMGLIPQELIESDLGTKDDHPWLFKQNEYPNMNLSRQAHLPPPDYTKSMVAFGFAVESVACLRQLYNLTDAYSGSDTPEGVLRDLGASGDAPQGMRYYQGIYFGLERIWVGDVVRLKLSNSDIKKLQRQLNSAVVAEKQPGAPDPPAIILDEDASYVLQLAAIYEDPKVPKTVRVSGEICQIMTAAKYNAVKAEIEASIRKLDQDDSLDAAARQEEAKALEARLPKPSILVGKPGFPPMPPLPQGFVMISLSDRLQSRIPKETTLSIGHVAGRIYPSFGMHSDGPRVVEQMKQKPEDKKLAADEDTQVELRARLSVAGLLSGCVKAMRVTVHAWTRTAAFKGALAMARDRLSRALTGDFDEEGEAVVEDKLRTPAKKKAKTAAIETPVKPSEQAAVGAASQAAQSTQPTQTEEVASQPTQVGGGGGAGADVEMSPSSEDEPPLAPGWVPRKSRNLGSWYYVHTETKKTQWERPTL</sequence>
<dbReference type="InterPro" id="IPR018839">
    <property type="entry name" value="Tscrpt-silencing_Clr2_C"/>
</dbReference>
<dbReference type="PROSITE" id="PS50020">
    <property type="entry name" value="WW_DOMAIN_2"/>
    <property type="match status" value="1"/>
</dbReference>
<dbReference type="InterPro" id="IPR001202">
    <property type="entry name" value="WW_dom"/>
</dbReference>
<feature type="region of interest" description="Disordered" evidence="1">
    <location>
        <begin position="1"/>
        <end position="40"/>
    </location>
</feature>
<feature type="domain" description="WW" evidence="2">
    <location>
        <begin position="790"/>
        <end position="824"/>
    </location>
</feature>
<dbReference type="EMBL" id="LT558124">
    <property type="protein sequence ID" value="SAM82578.1"/>
    <property type="molecule type" value="Genomic_DNA"/>
</dbReference>
<dbReference type="PROSITE" id="PS01159">
    <property type="entry name" value="WW_DOMAIN_1"/>
    <property type="match status" value="1"/>
</dbReference>
<evidence type="ECO:0000256" key="1">
    <source>
        <dbReference type="SAM" id="MobiDB-lite"/>
    </source>
</evidence>
<evidence type="ECO:0000259" key="2">
    <source>
        <dbReference type="PROSITE" id="PS50020"/>
    </source>
</evidence>
<protein>
    <recommendedName>
        <fullName evidence="2">WW domain-containing protein</fullName>
    </recommendedName>
</protein>
<dbReference type="EMBL" id="ULHB01000090">
    <property type="protein sequence ID" value="SYW81211.1"/>
    <property type="molecule type" value="Genomic_DNA"/>
</dbReference>
<dbReference type="Pfam" id="PF00397">
    <property type="entry name" value="WW"/>
    <property type="match status" value="1"/>
</dbReference>
<dbReference type="CDD" id="cd00201">
    <property type="entry name" value="WW"/>
    <property type="match status" value="1"/>
</dbReference>
<dbReference type="Proteomes" id="UP000658997">
    <property type="component" value="Unassembled WGS sequence"/>
</dbReference>
<dbReference type="AlphaFoldDB" id="A0A1K0G532"/>
<dbReference type="GO" id="GO:0030466">
    <property type="term" value="P:silent mating-type cassette heterochromatin formation"/>
    <property type="evidence" value="ECO:0007669"/>
    <property type="project" value="TreeGrafter"/>
</dbReference>
<feature type="compositionally biased region" description="Low complexity" evidence="1">
    <location>
        <begin position="740"/>
        <end position="762"/>
    </location>
</feature>
<evidence type="ECO:0000313" key="4">
    <source>
        <dbReference type="EMBL" id="SYW81211.1"/>
    </source>
</evidence>
<feature type="region of interest" description="Disordered" evidence="1">
    <location>
        <begin position="155"/>
        <end position="205"/>
    </location>
</feature>
<dbReference type="Pfam" id="PF16761">
    <property type="entry name" value="Clr2_transil"/>
    <property type="match status" value="1"/>
</dbReference>
<dbReference type="InterPro" id="IPR038986">
    <property type="entry name" value="Clr2"/>
</dbReference>
<dbReference type="GO" id="GO:0070824">
    <property type="term" value="C:SHREC complex"/>
    <property type="evidence" value="ECO:0007669"/>
    <property type="project" value="InterPro"/>
</dbReference>
<dbReference type="PANTHER" id="PTHR38046:SF1">
    <property type="entry name" value="CRYPTIC LOCI REGULATOR 2"/>
    <property type="match status" value="1"/>
</dbReference>
<evidence type="ECO:0000313" key="6">
    <source>
        <dbReference type="Proteomes" id="UP000658997"/>
    </source>
</evidence>